<name>A0A9Q0H0X0_9MAGN</name>
<dbReference type="PANTHER" id="PTHR46325">
    <property type="entry name" value="CRIB DOMAIN-CONTAINING PROTEIN RIC8"/>
    <property type="match status" value="1"/>
</dbReference>
<evidence type="ECO:0000313" key="4">
    <source>
        <dbReference type="Proteomes" id="UP001141806"/>
    </source>
</evidence>
<accession>A0A9Q0H0X0</accession>
<feature type="compositionally biased region" description="Polar residues" evidence="1">
    <location>
        <begin position="183"/>
        <end position="194"/>
    </location>
</feature>
<sequence>MFSKTNHAERVGKPKSGTSDCHSTATSKELTSAQPEASQIYCFIPKKQKELLQTTEMSTTMKGLLKGLRYISQIFDNEKEEEMQIGHPTDVKHIAHIGYDGSSTHSPPWMNEYSNGDANKSSDKGISPEDLHRTGAGIDGSPQRDTMEIPKLSRRQPFFGTHSSLNSSTSGEQPEQPRRHQSMTDVSISSASQDATERSSRPSRRSQTATQSIDVTSQDQATDQKKSRRKSKRSVGSGITRPSRSKDKSSTTITCPFSDPGSGSVSVLTSEVSTLEPFCEGEGEKGNHGSS</sequence>
<dbReference type="Proteomes" id="UP001141806">
    <property type="component" value="Unassembled WGS sequence"/>
</dbReference>
<dbReference type="OrthoDB" id="4206278at2759"/>
<feature type="compositionally biased region" description="Basic and acidic residues" evidence="1">
    <location>
        <begin position="282"/>
        <end position="291"/>
    </location>
</feature>
<feature type="region of interest" description="Disordered" evidence="1">
    <location>
        <begin position="1"/>
        <end position="32"/>
    </location>
</feature>
<protein>
    <recommendedName>
        <fullName evidence="2">CRIB domain-containing protein</fullName>
    </recommendedName>
</protein>
<dbReference type="CDD" id="cd00132">
    <property type="entry name" value="CRIB"/>
    <property type="match status" value="1"/>
</dbReference>
<feature type="domain" description="CRIB" evidence="2">
    <location>
        <begin position="85"/>
        <end position="98"/>
    </location>
</feature>
<feature type="compositionally biased region" description="Polar residues" evidence="1">
    <location>
        <begin position="16"/>
        <end position="32"/>
    </location>
</feature>
<feature type="region of interest" description="Disordered" evidence="1">
    <location>
        <begin position="103"/>
        <end position="291"/>
    </location>
</feature>
<feature type="compositionally biased region" description="Low complexity" evidence="1">
    <location>
        <begin position="261"/>
        <end position="276"/>
    </location>
</feature>
<dbReference type="PROSITE" id="PS50108">
    <property type="entry name" value="CRIB"/>
    <property type="match status" value="1"/>
</dbReference>
<dbReference type="AlphaFoldDB" id="A0A9Q0H0X0"/>
<feature type="compositionally biased region" description="Polar residues" evidence="1">
    <location>
        <begin position="161"/>
        <end position="173"/>
    </location>
</feature>
<feature type="compositionally biased region" description="Basic and acidic residues" evidence="1">
    <location>
        <begin position="1"/>
        <end position="12"/>
    </location>
</feature>
<gene>
    <name evidence="3" type="ORF">NE237_012848</name>
</gene>
<feature type="compositionally biased region" description="Polar residues" evidence="1">
    <location>
        <begin position="205"/>
        <end position="221"/>
    </location>
</feature>
<comment type="caution">
    <text evidence="3">The sequence shown here is derived from an EMBL/GenBank/DDBJ whole genome shotgun (WGS) entry which is preliminary data.</text>
</comment>
<feature type="compositionally biased region" description="Basic and acidic residues" evidence="1">
    <location>
        <begin position="120"/>
        <end position="133"/>
    </location>
</feature>
<dbReference type="PANTHER" id="PTHR46325:SF20">
    <property type="entry name" value="CRIB DOMAIN-CONTAINING PROTEIN RIC10"/>
    <property type="match status" value="1"/>
</dbReference>
<evidence type="ECO:0000256" key="1">
    <source>
        <dbReference type="SAM" id="MobiDB-lite"/>
    </source>
</evidence>
<reference evidence="3" key="1">
    <citation type="journal article" date="2023" name="Plant J.">
        <title>The genome of the king protea, Protea cynaroides.</title>
        <authorList>
            <person name="Chang J."/>
            <person name="Duong T.A."/>
            <person name="Schoeman C."/>
            <person name="Ma X."/>
            <person name="Roodt D."/>
            <person name="Barker N."/>
            <person name="Li Z."/>
            <person name="Van de Peer Y."/>
            <person name="Mizrachi E."/>
        </authorList>
    </citation>
    <scope>NUCLEOTIDE SEQUENCE</scope>
    <source>
        <tissue evidence="3">Young leaves</tissue>
    </source>
</reference>
<evidence type="ECO:0000259" key="2">
    <source>
        <dbReference type="PROSITE" id="PS50108"/>
    </source>
</evidence>
<dbReference type="InterPro" id="IPR000095">
    <property type="entry name" value="CRIB_dom"/>
</dbReference>
<proteinExistence type="predicted"/>
<feature type="compositionally biased region" description="Polar residues" evidence="1">
    <location>
        <begin position="103"/>
        <end position="119"/>
    </location>
</feature>
<keyword evidence="4" id="KW-1185">Reference proteome</keyword>
<dbReference type="EMBL" id="JAMYWD010000011">
    <property type="protein sequence ID" value="KAJ4956065.1"/>
    <property type="molecule type" value="Genomic_DNA"/>
</dbReference>
<organism evidence="3 4">
    <name type="scientific">Protea cynaroides</name>
    <dbReference type="NCBI Taxonomy" id="273540"/>
    <lineage>
        <taxon>Eukaryota</taxon>
        <taxon>Viridiplantae</taxon>
        <taxon>Streptophyta</taxon>
        <taxon>Embryophyta</taxon>
        <taxon>Tracheophyta</taxon>
        <taxon>Spermatophyta</taxon>
        <taxon>Magnoliopsida</taxon>
        <taxon>Proteales</taxon>
        <taxon>Proteaceae</taxon>
        <taxon>Protea</taxon>
    </lineage>
</organism>
<evidence type="ECO:0000313" key="3">
    <source>
        <dbReference type="EMBL" id="KAJ4956065.1"/>
    </source>
</evidence>